<dbReference type="RefSeq" id="WP_380023376.1">
    <property type="nucleotide sequence ID" value="NZ_JBHMDY010000004.1"/>
</dbReference>
<feature type="domain" description="THUMP-like" evidence="1">
    <location>
        <begin position="348"/>
        <end position="418"/>
    </location>
</feature>
<dbReference type="InterPro" id="IPR041497">
    <property type="entry name" value="Thump-like"/>
</dbReference>
<sequence>MRPEDLEFLLTDAGRALLELAAGLDFSKATTVGSTAAVRRVDREHAAAAIDVATARARATGRIRDSGSMLLTDEAVQQATAWPVAALRARRLAGRDVHDVTCSIGAELAELVGTADRVVGSDLDPVRARMAAHNVPGAVVCVADALAPPTRDAVVVADPARRSGGRRIHDPAQLSPPLPALLASLAGRDHVVKCAPGLDTSVLEHRGEVEVVSLDGSVREACLWSPGLSGGVGRRATVVRTVPAATDVETTTAPADARGGTWVGAWGGAWGVPRVTAEGLEVYVEEVTDSDDDDVDASPEPDRFIVDPDGAVVRAGLVRHWARRHGLRQLDTRIAHLTGPQIPAGYSGFEVLDRCRLDRKELRRVLRERDCGSLEILVRGVDADPDVLRRSLSLKGSRPLALVVTRIERSAVVFVCGPRTRAD</sequence>
<proteinExistence type="predicted"/>
<dbReference type="GO" id="GO:0008168">
    <property type="term" value="F:methyltransferase activity"/>
    <property type="evidence" value="ECO:0007669"/>
    <property type="project" value="UniProtKB-KW"/>
</dbReference>
<dbReference type="InterPro" id="IPR029063">
    <property type="entry name" value="SAM-dependent_MTases_sf"/>
</dbReference>
<name>A0ABV5JTN3_9ACTN</name>
<accession>A0ABV5JTN3</accession>
<protein>
    <submittedName>
        <fullName evidence="2">Class I SAM-dependent methyltransferase</fullName>
    </submittedName>
</protein>
<keyword evidence="3" id="KW-1185">Reference proteome</keyword>
<dbReference type="SUPFAM" id="SSF53335">
    <property type="entry name" value="S-adenosyl-L-methionine-dependent methyltransferases"/>
    <property type="match status" value="1"/>
</dbReference>
<evidence type="ECO:0000313" key="3">
    <source>
        <dbReference type="Proteomes" id="UP001589700"/>
    </source>
</evidence>
<dbReference type="EMBL" id="JBHMDY010000004">
    <property type="protein sequence ID" value="MFB9260069.1"/>
    <property type="molecule type" value="Genomic_DNA"/>
</dbReference>
<dbReference type="Proteomes" id="UP001589700">
    <property type="component" value="Unassembled WGS sequence"/>
</dbReference>
<keyword evidence="2" id="KW-0808">Transferase</keyword>
<evidence type="ECO:0000259" key="1">
    <source>
        <dbReference type="Pfam" id="PF18096"/>
    </source>
</evidence>
<organism evidence="2 3">
    <name type="scientific">Dietzia aerolata</name>
    <dbReference type="NCBI Taxonomy" id="595984"/>
    <lineage>
        <taxon>Bacteria</taxon>
        <taxon>Bacillati</taxon>
        <taxon>Actinomycetota</taxon>
        <taxon>Actinomycetes</taxon>
        <taxon>Mycobacteriales</taxon>
        <taxon>Dietziaceae</taxon>
        <taxon>Dietzia</taxon>
    </lineage>
</organism>
<dbReference type="GO" id="GO:0032259">
    <property type="term" value="P:methylation"/>
    <property type="evidence" value="ECO:0007669"/>
    <property type="project" value="UniProtKB-KW"/>
</dbReference>
<reference evidence="2 3" key="1">
    <citation type="submission" date="2024-09" db="EMBL/GenBank/DDBJ databases">
        <authorList>
            <person name="Sun Q."/>
            <person name="Mori K."/>
        </authorList>
    </citation>
    <scope>NUCLEOTIDE SEQUENCE [LARGE SCALE GENOMIC DNA]</scope>
    <source>
        <strain evidence="2 3">CCM 7659</strain>
    </source>
</reference>
<dbReference type="Gene3D" id="3.40.50.150">
    <property type="entry name" value="Vaccinia Virus protein VP39"/>
    <property type="match status" value="1"/>
</dbReference>
<dbReference type="Pfam" id="PF18096">
    <property type="entry name" value="Thump_like"/>
    <property type="match status" value="1"/>
</dbReference>
<keyword evidence="2" id="KW-0489">Methyltransferase</keyword>
<gene>
    <name evidence="2" type="ORF">ACFFVD_09655</name>
</gene>
<comment type="caution">
    <text evidence="2">The sequence shown here is derived from an EMBL/GenBank/DDBJ whole genome shotgun (WGS) entry which is preliminary data.</text>
</comment>
<evidence type="ECO:0000313" key="2">
    <source>
        <dbReference type="EMBL" id="MFB9260069.1"/>
    </source>
</evidence>